<dbReference type="PANTHER" id="PTHR30509:SF9">
    <property type="entry name" value="MULTIDRUG RESISTANCE PROTEIN MDTO"/>
    <property type="match status" value="1"/>
</dbReference>
<evidence type="ECO:0000256" key="2">
    <source>
        <dbReference type="ARBA" id="ARBA00022448"/>
    </source>
</evidence>
<keyword evidence="6 7" id="KW-0472">Membrane</keyword>
<keyword evidence="9" id="KW-1185">Reference proteome</keyword>
<evidence type="ECO:0000256" key="6">
    <source>
        <dbReference type="ARBA" id="ARBA00023136"/>
    </source>
</evidence>
<accession>A0ABN4TMS0</accession>
<feature type="transmembrane region" description="Helical" evidence="7">
    <location>
        <begin position="78"/>
        <end position="96"/>
    </location>
</feature>
<feature type="transmembrane region" description="Helical" evidence="7">
    <location>
        <begin position="24"/>
        <end position="44"/>
    </location>
</feature>
<feature type="transmembrane region" description="Helical" evidence="7">
    <location>
        <begin position="154"/>
        <end position="174"/>
    </location>
</feature>
<evidence type="ECO:0000256" key="3">
    <source>
        <dbReference type="ARBA" id="ARBA00022475"/>
    </source>
</evidence>
<evidence type="ECO:0000313" key="8">
    <source>
        <dbReference type="EMBL" id="AOZ06510.1"/>
    </source>
</evidence>
<keyword evidence="2" id="KW-0813">Transport</keyword>
<keyword evidence="4 7" id="KW-0812">Transmembrane</keyword>
<keyword evidence="5 7" id="KW-1133">Transmembrane helix</keyword>
<evidence type="ECO:0000256" key="4">
    <source>
        <dbReference type="ARBA" id="ARBA00022692"/>
    </source>
</evidence>
<gene>
    <name evidence="8" type="ORF">BKK80_12270</name>
</gene>
<evidence type="ECO:0000256" key="5">
    <source>
        <dbReference type="ARBA" id="ARBA00022989"/>
    </source>
</evidence>
<evidence type="ECO:0000256" key="7">
    <source>
        <dbReference type="SAM" id="Phobius"/>
    </source>
</evidence>
<dbReference type="Pfam" id="PF04632">
    <property type="entry name" value="FUSC"/>
    <property type="match status" value="1"/>
</dbReference>
<dbReference type="Proteomes" id="UP000177515">
    <property type="component" value="Chromosome 1"/>
</dbReference>
<evidence type="ECO:0000256" key="1">
    <source>
        <dbReference type="ARBA" id="ARBA00004651"/>
    </source>
</evidence>
<dbReference type="PANTHER" id="PTHR30509">
    <property type="entry name" value="P-HYDROXYBENZOIC ACID EFFLUX PUMP SUBUNIT-RELATED"/>
    <property type="match status" value="1"/>
</dbReference>
<comment type="subcellular location">
    <subcellularLocation>
        <location evidence="1">Cell membrane</location>
        <topology evidence="1">Multi-pass membrane protein</topology>
    </subcellularLocation>
</comment>
<feature type="transmembrane region" description="Helical" evidence="7">
    <location>
        <begin position="50"/>
        <end position="66"/>
    </location>
</feature>
<protein>
    <recommendedName>
        <fullName evidence="10">FUSC family protein</fullName>
    </recommendedName>
</protein>
<reference evidence="8 9" key="1">
    <citation type="submission" date="2016-10" db="EMBL/GenBank/DDBJ databases">
        <title>Complete genome sequences of three Cupriavidus strains isolated from various Malaysian environments.</title>
        <authorList>
            <person name="Abdullah A.A.-A."/>
            <person name="Shafie N.A.H."/>
            <person name="Lau N.S."/>
        </authorList>
    </citation>
    <scope>NUCLEOTIDE SEQUENCE [LARGE SCALE GENOMIC DNA]</scope>
    <source>
        <strain evidence="8 9">USMAA1020</strain>
    </source>
</reference>
<sequence>MLDILRKTTDVLFDSNRRFRQARLFHATRVALALLVSIALTTGIRIPHGEWATITVLVVIGGIQHHGNIRRRAAERGVGTLIGAVVGLALIVQQSYFGAPMLTYLLMAVICGYCAYHAIGKGGYIALLAAITVVITAGHGNQNVYDALWRTVDVFIGTAIALVFSFALPAYASYSWRVRLAALLRASAAVHVKMRHGFADAAEQRAAMLDLGAKLIPLRGLIPSVAKETGVPAAEFEEIQHAARVCVSALELMAAIEQESGPGDGDDPGIASALLALADALETGRAPAPAVSPAQPAVVPAPETGPLAFMASQLAAEIGRLRARLDRMSEKSGFPYAAR</sequence>
<evidence type="ECO:0000313" key="9">
    <source>
        <dbReference type="Proteomes" id="UP000177515"/>
    </source>
</evidence>
<feature type="transmembrane region" description="Helical" evidence="7">
    <location>
        <begin position="102"/>
        <end position="119"/>
    </location>
</feature>
<feature type="transmembrane region" description="Helical" evidence="7">
    <location>
        <begin position="124"/>
        <end position="142"/>
    </location>
</feature>
<keyword evidence="3" id="KW-1003">Cell membrane</keyword>
<dbReference type="EMBL" id="CP017754">
    <property type="protein sequence ID" value="AOZ06510.1"/>
    <property type="molecule type" value="Genomic_DNA"/>
</dbReference>
<name>A0ABN4TMS0_9BURK</name>
<dbReference type="InterPro" id="IPR006726">
    <property type="entry name" value="PHBA_efflux_AaeB/fusaric-R"/>
</dbReference>
<proteinExistence type="predicted"/>
<dbReference type="RefSeq" id="WP_071069623.1">
    <property type="nucleotide sequence ID" value="NZ_CP017754.1"/>
</dbReference>
<evidence type="ECO:0008006" key="10">
    <source>
        <dbReference type="Google" id="ProtNLM"/>
    </source>
</evidence>
<organism evidence="8 9">
    <name type="scientific">Cupriavidus malaysiensis</name>
    <dbReference type="NCBI Taxonomy" id="367825"/>
    <lineage>
        <taxon>Bacteria</taxon>
        <taxon>Pseudomonadati</taxon>
        <taxon>Pseudomonadota</taxon>
        <taxon>Betaproteobacteria</taxon>
        <taxon>Burkholderiales</taxon>
        <taxon>Burkholderiaceae</taxon>
        <taxon>Cupriavidus</taxon>
    </lineage>
</organism>